<reference evidence="1 2" key="1">
    <citation type="submission" date="2017-12" db="EMBL/GenBank/DDBJ databases">
        <authorList>
            <person name="Paulsen S."/>
            <person name="Gram L.K."/>
        </authorList>
    </citation>
    <scope>NUCLEOTIDE SEQUENCE [LARGE SCALE GENOMIC DNA]</scope>
    <source>
        <strain evidence="1 2">S1607</strain>
    </source>
</reference>
<reference evidence="2" key="2">
    <citation type="submission" date="2019-06" db="EMBL/GenBank/DDBJ databases">
        <title>Co-occurence of chitin degradation, pigmentation and bioactivity in marine Pseudoalteromonas.</title>
        <authorList>
            <person name="Sonnenschein E.C."/>
            <person name="Bech P.K."/>
        </authorList>
    </citation>
    <scope>NUCLEOTIDE SEQUENCE [LARGE SCALE GENOMIC DNA]</scope>
    <source>
        <strain evidence="2">S1607</strain>
    </source>
</reference>
<organism evidence="1 2">
    <name type="scientific">Pseudoalteromonas piscicida</name>
    <dbReference type="NCBI Taxonomy" id="43662"/>
    <lineage>
        <taxon>Bacteria</taxon>
        <taxon>Pseudomonadati</taxon>
        <taxon>Pseudomonadota</taxon>
        <taxon>Gammaproteobacteria</taxon>
        <taxon>Alteromonadales</taxon>
        <taxon>Pseudoalteromonadaceae</taxon>
        <taxon>Pseudoalteromonas</taxon>
    </lineage>
</organism>
<proteinExistence type="predicted"/>
<accession>A0AAQ2EXK1</accession>
<sequence length="365" mass="42569">MESKSAYLPDSILKLVNEFYDANVVNVILPLKLYEISINNRVLNELGELSRFILSVMGKHNLTTEDILEVTGLSDSQIRPVVDRLKALGFITHDENELSGKGQRLAYILMHIHGQKLSLFIDQNYTSFNHDWFIVLEDNSILEEVTDRDFQVPLPRGIGSNAMEDCFKQSQRFKNNYSEVLPKLLPEFSRVIDKSDCIWKEEWDVTFKAKSGDKRMGVPIELELKEFNETKTKTESNDKKLRLYTELLRLNVEFSMPKGINLDTFESIEPFSFIYSDNDQKIYRLVGFESNPNEDQILYSQGGFDEQKSALLLLEHSIKYIDENMQLYSRTNSFDKVWQPHEFSYDEVIRYITDSEIIRVKYESS</sequence>
<dbReference type="EMBL" id="PNEL01000011">
    <property type="protein sequence ID" value="TMN80247.1"/>
    <property type="molecule type" value="Genomic_DNA"/>
</dbReference>
<evidence type="ECO:0000313" key="1">
    <source>
        <dbReference type="EMBL" id="TMN80247.1"/>
    </source>
</evidence>
<dbReference type="SUPFAM" id="SSF46785">
    <property type="entry name" value="Winged helix' DNA-binding domain"/>
    <property type="match status" value="1"/>
</dbReference>
<dbReference type="RefSeq" id="WP_045963428.1">
    <property type="nucleotide sequence ID" value="NZ_JXXW01000022.1"/>
</dbReference>
<dbReference type="Proteomes" id="UP000305423">
    <property type="component" value="Unassembled WGS sequence"/>
</dbReference>
<gene>
    <name evidence="1" type="ORF">CWB74_04045</name>
</gene>
<evidence type="ECO:0000313" key="2">
    <source>
        <dbReference type="Proteomes" id="UP000305423"/>
    </source>
</evidence>
<protein>
    <submittedName>
        <fullName evidence="1">Uncharacterized protein</fullName>
    </submittedName>
</protein>
<name>A0AAQ2EXK1_PSEO7</name>
<dbReference type="AlphaFoldDB" id="A0AAQ2EXK1"/>
<comment type="caution">
    <text evidence="1">The sequence shown here is derived from an EMBL/GenBank/DDBJ whole genome shotgun (WGS) entry which is preliminary data.</text>
</comment>
<dbReference type="InterPro" id="IPR036390">
    <property type="entry name" value="WH_DNA-bd_sf"/>
</dbReference>